<dbReference type="EMBL" id="LUCM01004358">
    <property type="protein sequence ID" value="KAA0194480.1"/>
    <property type="molecule type" value="Genomic_DNA"/>
</dbReference>
<dbReference type="Gene3D" id="3.90.1200.10">
    <property type="match status" value="1"/>
</dbReference>
<sequence>NILILNDPEADGYYDLLPIDFEYSGYNFRGFDIGNHFNEWCYDYTYSQPPYFSYHFEDYPTLAQQEEFWSAYLTARQNDRRMSVDVNRSSGGTFNDGSARPPVYEDAKRDFEKLWLEATFGALYSHLFWAAWALIQTQISSIRFGFSHYATARMDAYHRMKKSLQSHLEQR</sequence>
<accession>A0A8E0S2K6</accession>
<gene>
    <name evidence="4" type="ORF">FBUS_09453</name>
</gene>
<keyword evidence="1" id="KW-0594">Phospholipid biosynthesis</keyword>
<keyword evidence="4" id="KW-0418">Kinase</keyword>
<dbReference type="InterPro" id="IPR011009">
    <property type="entry name" value="Kinase-like_dom_sf"/>
</dbReference>
<dbReference type="PANTHER" id="PTHR22603:SF93">
    <property type="entry name" value="RE24176P"/>
    <property type="match status" value="1"/>
</dbReference>
<dbReference type="AlphaFoldDB" id="A0A8E0S2K6"/>
<evidence type="ECO:0000256" key="1">
    <source>
        <dbReference type="ARBA" id="ARBA00023209"/>
    </source>
</evidence>
<keyword evidence="2" id="KW-1208">Phospholipid metabolism</keyword>
<dbReference type="GO" id="GO:0004305">
    <property type="term" value="F:ethanolamine kinase activity"/>
    <property type="evidence" value="ECO:0007669"/>
    <property type="project" value="TreeGrafter"/>
</dbReference>
<keyword evidence="4" id="KW-0808">Transferase</keyword>
<proteinExistence type="inferred from homology"/>
<dbReference type="GO" id="GO:0006646">
    <property type="term" value="P:phosphatidylethanolamine biosynthetic process"/>
    <property type="evidence" value="ECO:0007669"/>
    <property type="project" value="TreeGrafter"/>
</dbReference>
<feature type="non-terminal residue" evidence="4">
    <location>
        <position position="171"/>
    </location>
</feature>
<keyword evidence="1" id="KW-0443">Lipid metabolism</keyword>
<reference evidence="4" key="1">
    <citation type="submission" date="2019-05" db="EMBL/GenBank/DDBJ databases">
        <title>Annotation for the trematode Fasciolopsis buski.</title>
        <authorList>
            <person name="Choi Y.-J."/>
        </authorList>
    </citation>
    <scope>NUCLEOTIDE SEQUENCE</scope>
    <source>
        <strain evidence="4">HT</strain>
        <tissue evidence="4">Whole worm</tissue>
    </source>
</reference>
<protein>
    <submittedName>
        <fullName evidence="4">Choline kinase alpha</fullName>
    </submittedName>
</protein>
<dbReference type="GO" id="GO:0004103">
    <property type="term" value="F:choline kinase activity"/>
    <property type="evidence" value="ECO:0007669"/>
    <property type="project" value="TreeGrafter"/>
</dbReference>
<evidence type="ECO:0000313" key="5">
    <source>
        <dbReference type="Proteomes" id="UP000728185"/>
    </source>
</evidence>
<organism evidence="4 5">
    <name type="scientific">Fasciolopsis buskii</name>
    <dbReference type="NCBI Taxonomy" id="27845"/>
    <lineage>
        <taxon>Eukaryota</taxon>
        <taxon>Metazoa</taxon>
        <taxon>Spiralia</taxon>
        <taxon>Lophotrochozoa</taxon>
        <taxon>Platyhelminthes</taxon>
        <taxon>Trematoda</taxon>
        <taxon>Digenea</taxon>
        <taxon>Plagiorchiida</taxon>
        <taxon>Echinostomata</taxon>
        <taxon>Echinostomatoidea</taxon>
        <taxon>Fasciolidae</taxon>
        <taxon>Fasciolopsis</taxon>
    </lineage>
</organism>
<evidence type="ECO:0000256" key="2">
    <source>
        <dbReference type="ARBA" id="ARBA00023264"/>
    </source>
</evidence>
<evidence type="ECO:0000256" key="3">
    <source>
        <dbReference type="ARBA" id="ARBA00038211"/>
    </source>
</evidence>
<comment type="similarity">
    <text evidence="3">Belongs to the choline/ethanolamine kinase family.</text>
</comment>
<dbReference type="Pfam" id="PF01633">
    <property type="entry name" value="Choline_kinase"/>
    <property type="match status" value="1"/>
</dbReference>
<keyword evidence="1" id="KW-0444">Lipid biosynthesis</keyword>
<dbReference type="OrthoDB" id="3649325at2759"/>
<comment type="caution">
    <text evidence="4">The sequence shown here is derived from an EMBL/GenBank/DDBJ whole genome shotgun (WGS) entry which is preliminary data.</text>
</comment>
<dbReference type="SUPFAM" id="SSF56112">
    <property type="entry name" value="Protein kinase-like (PK-like)"/>
    <property type="match status" value="1"/>
</dbReference>
<evidence type="ECO:0000313" key="4">
    <source>
        <dbReference type="EMBL" id="KAA0194480.1"/>
    </source>
</evidence>
<dbReference type="GO" id="GO:0005737">
    <property type="term" value="C:cytoplasm"/>
    <property type="evidence" value="ECO:0007669"/>
    <property type="project" value="TreeGrafter"/>
</dbReference>
<keyword evidence="5" id="KW-1185">Reference proteome</keyword>
<dbReference type="PANTHER" id="PTHR22603">
    <property type="entry name" value="CHOLINE/ETHANOALAMINE KINASE"/>
    <property type="match status" value="1"/>
</dbReference>
<dbReference type="Proteomes" id="UP000728185">
    <property type="component" value="Unassembled WGS sequence"/>
</dbReference>
<name>A0A8E0S2K6_9TREM</name>